<evidence type="ECO:0000256" key="3">
    <source>
        <dbReference type="ARBA" id="ARBA00022692"/>
    </source>
</evidence>
<keyword evidence="2" id="KW-0645">Protease</keyword>
<dbReference type="GO" id="GO:0006465">
    <property type="term" value="P:signal peptide processing"/>
    <property type="evidence" value="ECO:0007669"/>
    <property type="project" value="UniProtKB-UniRule"/>
</dbReference>
<dbReference type="InterPro" id="IPR001733">
    <property type="entry name" value="Peptidase_S26B"/>
</dbReference>
<keyword evidence="5 7" id="KW-0472">Membrane</keyword>
<evidence type="ECO:0000259" key="8">
    <source>
        <dbReference type="Pfam" id="PF00717"/>
    </source>
</evidence>
<dbReference type="GO" id="GO:0009003">
    <property type="term" value="F:signal peptidase activity"/>
    <property type="evidence" value="ECO:0007669"/>
    <property type="project" value="UniProtKB-EC"/>
</dbReference>
<dbReference type="GO" id="GO:0004252">
    <property type="term" value="F:serine-type endopeptidase activity"/>
    <property type="evidence" value="ECO:0007669"/>
    <property type="project" value="UniProtKB-UniRule"/>
</dbReference>
<feature type="transmembrane region" description="Helical" evidence="7">
    <location>
        <begin position="94"/>
        <end position="114"/>
    </location>
</feature>
<sequence>MNPSINEGSVIIVKRSEVYQPGDIISYYGKIDGKETIITHRIMRIGGNVYLTKGDANQAYDDKIILPRLVIGRVIFIIPYIGYILSFAKNGLGLWLSVLLPAFVIIIIELIKVFDELSRKKFIHKK</sequence>
<feature type="domain" description="Peptidase S24/S26A/S26B/S26C" evidence="8">
    <location>
        <begin position="1"/>
        <end position="74"/>
    </location>
</feature>
<organism evidence="9 10">
    <name type="scientific">Candidatus Gottesmanbacteria bacterium GW2011_GWC2_39_8</name>
    <dbReference type="NCBI Taxonomy" id="1618450"/>
    <lineage>
        <taxon>Bacteria</taxon>
        <taxon>Candidatus Gottesmaniibacteriota</taxon>
    </lineage>
</organism>
<evidence type="ECO:0000313" key="10">
    <source>
        <dbReference type="Proteomes" id="UP000034539"/>
    </source>
</evidence>
<dbReference type="InterPro" id="IPR015927">
    <property type="entry name" value="Peptidase_S24_S26A/B/C"/>
</dbReference>
<comment type="subcellular location">
    <subcellularLocation>
        <location evidence="1">Membrane</location>
    </subcellularLocation>
</comment>
<evidence type="ECO:0000256" key="1">
    <source>
        <dbReference type="ARBA" id="ARBA00004370"/>
    </source>
</evidence>
<evidence type="ECO:0000313" key="9">
    <source>
        <dbReference type="EMBL" id="KKR33827.1"/>
    </source>
</evidence>
<keyword evidence="3 7" id="KW-0812">Transmembrane</keyword>
<protein>
    <recommendedName>
        <fullName evidence="6">Signal peptidase I</fullName>
        <ecNumber evidence="6">3.4.21.89</ecNumber>
    </recommendedName>
</protein>
<comment type="caution">
    <text evidence="9">The sequence shown here is derived from an EMBL/GenBank/DDBJ whole genome shotgun (WGS) entry which is preliminary data.</text>
</comment>
<dbReference type="Gene3D" id="2.10.109.10">
    <property type="entry name" value="Umud Fragment, subunit A"/>
    <property type="match status" value="1"/>
</dbReference>
<dbReference type="NCBIfam" id="TIGR02228">
    <property type="entry name" value="sigpep_I_arch"/>
    <property type="match status" value="1"/>
</dbReference>
<name>A0A0G0T7K4_9BACT</name>
<keyword evidence="4 7" id="KW-1133">Transmembrane helix</keyword>
<dbReference type="GO" id="GO:0016020">
    <property type="term" value="C:membrane"/>
    <property type="evidence" value="ECO:0007669"/>
    <property type="project" value="UniProtKB-SubCell"/>
</dbReference>
<keyword evidence="2" id="KW-0378">Hydrolase</keyword>
<dbReference type="AlphaFoldDB" id="A0A0G0T7K4"/>
<gene>
    <name evidence="9" type="ORF">UT63_C0011G0009</name>
</gene>
<evidence type="ECO:0000256" key="6">
    <source>
        <dbReference type="NCBIfam" id="TIGR02228"/>
    </source>
</evidence>
<dbReference type="InterPro" id="IPR036286">
    <property type="entry name" value="LexA/Signal_pep-like_sf"/>
</dbReference>
<evidence type="ECO:0000256" key="4">
    <source>
        <dbReference type="ARBA" id="ARBA00022989"/>
    </source>
</evidence>
<proteinExistence type="predicted"/>
<evidence type="ECO:0000256" key="7">
    <source>
        <dbReference type="SAM" id="Phobius"/>
    </source>
</evidence>
<accession>A0A0G0T7K4</accession>
<dbReference type="EC" id="3.4.21.89" evidence="6"/>
<dbReference type="Pfam" id="PF00717">
    <property type="entry name" value="Peptidase_S24"/>
    <property type="match status" value="1"/>
</dbReference>
<dbReference type="EMBL" id="LBXN01000011">
    <property type="protein sequence ID" value="KKR33827.1"/>
    <property type="molecule type" value="Genomic_DNA"/>
</dbReference>
<feature type="transmembrane region" description="Helical" evidence="7">
    <location>
        <begin position="70"/>
        <end position="88"/>
    </location>
</feature>
<dbReference type="CDD" id="cd06462">
    <property type="entry name" value="Peptidase_S24_S26"/>
    <property type="match status" value="1"/>
</dbReference>
<evidence type="ECO:0000256" key="2">
    <source>
        <dbReference type="ARBA" id="ARBA00022670"/>
    </source>
</evidence>
<reference evidence="9 10" key="1">
    <citation type="journal article" date="2015" name="Nature">
        <title>rRNA introns, odd ribosomes, and small enigmatic genomes across a large radiation of phyla.</title>
        <authorList>
            <person name="Brown C.T."/>
            <person name="Hug L.A."/>
            <person name="Thomas B.C."/>
            <person name="Sharon I."/>
            <person name="Castelle C.J."/>
            <person name="Singh A."/>
            <person name="Wilkins M.J."/>
            <person name="Williams K.H."/>
            <person name="Banfield J.F."/>
        </authorList>
    </citation>
    <scope>NUCLEOTIDE SEQUENCE [LARGE SCALE GENOMIC DNA]</scope>
</reference>
<evidence type="ECO:0000256" key="5">
    <source>
        <dbReference type="ARBA" id="ARBA00023136"/>
    </source>
</evidence>
<dbReference type="SUPFAM" id="SSF51306">
    <property type="entry name" value="LexA/Signal peptidase"/>
    <property type="match status" value="1"/>
</dbReference>
<dbReference type="Proteomes" id="UP000034539">
    <property type="component" value="Unassembled WGS sequence"/>
</dbReference>